<dbReference type="InterPro" id="IPR036471">
    <property type="entry name" value="Colicin_D_sf"/>
</dbReference>
<reference evidence="2 3" key="1">
    <citation type="submission" date="2016-04" db="EMBL/GenBank/DDBJ databases">
        <title>Draft Genome Sequences of Staphylococcus capitis Strain H36, S. capitis Strain H65, S. cohnii Strain H62, S. hominis Strain H69, Mycobacterium iranicum Strain H39, Plantibacter sp. Strain H53, Pseudomonas oryzihabitans Strain H72, and Microbacterium sp. Strain H83, isolated from residential settings.</title>
        <authorList>
            <person name="Lymperopoulou D."/>
            <person name="Adams R.I."/>
            <person name="Lindow S."/>
            <person name="Coil D.A."/>
            <person name="Jospin G."/>
            <person name="Eisen J.A."/>
        </authorList>
    </citation>
    <scope>NUCLEOTIDE SEQUENCE [LARGE SCALE GENOMIC DNA]</scope>
    <source>
        <strain evidence="2 3">H39</strain>
    </source>
</reference>
<proteinExistence type="predicted"/>
<evidence type="ECO:0000313" key="2">
    <source>
        <dbReference type="EMBL" id="OAN30159.1"/>
    </source>
</evidence>
<dbReference type="Gene3D" id="1.20.120.650">
    <property type="entry name" value="Colicin D"/>
    <property type="match status" value="1"/>
</dbReference>
<organism evidence="2 3">
    <name type="scientific">Mycolicibacterium iranicum</name>
    <name type="common">Mycobacterium iranicum</name>
    <dbReference type="NCBI Taxonomy" id="912594"/>
    <lineage>
        <taxon>Bacteria</taxon>
        <taxon>Bacillati</taxon>
        <taxon>Actinomycetota</taxon>
        <taxon>Actinomycetes</taxon>
        <taxon>Mycobacteriales</taxon>
        <taxon>Mycobacteriaceae</taxon>
        <taxon>Mycolicibacterium</taxon>
    </lineage>
</organism>
<dbReference type="Pfam" id="PF09204">
    <property type="entry name" value="Colicin_immun"/>
    <property type="match status" value="1"/>
</dbReference>
<dbReference type="GO" id="GO:0015643">
    <property type="term" value="F:toxic substance binding"/>
    <property type="evidence" value="ECO:0007669"/>
    <property type="project" value="InterPro"/>
</dbReference>
<dbReference type="InterPro" id="IPR015287">
    <property type="entry name" value="Colicin_D_immunity_dom"/>
</dbReference>
<dbReference type="GO" id="GO:0030153">
    <property type="term" value="P:bacteriocin immunity"/>
    <property type="evidence" value="ECO:0007669"/>
    <property type="project" value="InterPro"/>
</dbReference>
<sequence length="99" mass="11605">MTHKNARLPDITSHIELIDRFLDGSIAGPEFQLSFLEAMKSERRILNEPVYALLQELFEDADAYVEYPHLRDAPEDLDDEQLHEYARRTRQALRDLGYT</sequence>
<dbReference type="STRING" id="912594.AWC12_08540"/>
<evidence type="ECO:0000259" key="1">
    <source>
        <dbReference type="Pfam" id="PF09204"/>
    </source>
</evidence>
<dbReference type="Proteomes" id="UP000078396">
    <property type="component" value="Unassembled WGS sequence"/>
</dbReference>
<evidence type="ECO:0000313" key="3">
    <source>
        <dbReference type="Proteomes" id="UP000078396"/>
    </source>
</evidence>
<name>A0A178LHZ8_MYCIR</name>
<dbReference type="RefSeq" id="WP_064284835.1">
    <property type="nucleotide sequence ID" value="NZ_LWCS01000065.1"/>
</dbReference>
<dbReference type="EMBL" id="LWCS01000065">
    <property type="protein sequence ID" value="OAN30159.1"/>
    <property type="molecule type" value="Genomic_DNA"/>
</dbReference>
<feature type="domain" description="Colicin D immunity protein" evidence="1">
    <location>
        <begin position="13"/>
        <end position="89"/>
    </location>
</feature>
<accession>A0A178LHZ8</accession>
<dbReference type="AlphaFoldDB" id="A0A178LHZ8"/>
<gene>
    <name evidence="2" type="ORF">A4X20_09860</name>
</gene>
<dbReference type="OrthoDB" id="4629499at2"/>
<protein>
    <recommendedName>
        <fullName evidence="1">Colicin D immunity protein domain-containing protein</fullName>
    </recommendedName>
</protein>
<comment type="caution">
    <text evidence="2">The sequence shown here is derived from an EMBL/GenBank/DDBJ whole genome shotgun (WGS) entry which is preliminary data.</text>
</comment>